<dbReference type="GO" id="GO:0006465">
    <property type="term" value="P:signal peptide processing"/>
    <property type="evidence" value="ECO:0007669"/>
    <property type="project" value="InterPro"/>
</dbReference>
<dbReference type="PANTHER" id="PTHR43390">
    <property type="entry name" value="SIGNAL PEPTIDASE I"/>
    <property type="match status" value="1"/>
</dbReference>
<dbReference type="PROSITE" id="PS00501">
    <property type="entry name" value="SPASE_I_1"/>
    <property type="match status" value="1"/>
</dbReference>
<dbReference type="CDD" id="cd06530">
    <property type="entry name" value="S26_SPase_I"/>
    <property type="match status" value="1"/>
</dbReference>
<dbReference type="STRING" id="118168.MC7420_6923"/>
<evidence type="ECO:0000256" key="6">
    <source>
        <dbReference type="ARBA" id="ARBA00022801"/>
    </source>
</evidence>
<dbReference type="MEROPS" id="S26.A02"/>
<reference evidence="12 13" key="1">
    <citation type="submission" date="2008-07" db="EMBL/GenBank/DDBJ databases">
        <authorList>
            <person name="Tandeau de Marsac N."/>
            <person name="Ferriera S."/>
            <person name="Johnson J."/>
            <person name="Kravitz S."/>
            <person name="Beeson K."/>
            <person name="Sutton G."/>
            <person name="Rogers Y.-H."/>
            <person name="Friedman R."/>
            <person name="Frazier M."/>
            <person name="Venter J.C."/>
        </authorList>
    </citation>
    <scope>NUCLEOTIDE SEQUENCE [LARGE SCALE GENOMIC DNA]</scope>
    <source>
        <strain evidence="12 13">PCC 7420</strain>
    </source>
</reference>
<dbReference type="InterPro" id="IPR019756">
    <property type="entry name" value="Pept_S26A_signal_pept_1_Ser-AS"/>
</dbReference>
<dbReference type="SUPFAM" id="SSF51306">
    <property type="entry name" value="LexA/Signal peptidase"/>
    <property type="match status" value="1"/>
</dbReference>
<comment type="catalytic activity">
    <reaction evidence="1 8">
        <text>Cleavage of hydrophobic, N-terminal signal or leader sequences from secreted and periplasmic proteins.</text>
        <dbReference type="EC" id="3.4.21.89"/>
    </reaction>
</comment>
<dbReference type="GO" id="GO:0004252">
    <property type="term" value="F:serine-type endopeptidase activity"/>
    <property type="evidence" value="ECO:0007669"/>
    <property type="project" value="InterPro"/>
</dbReference>
<keyword evidence="6 8" id="KW-0378">Hydrolase</keyword>
<evidence type="ECO:0000256" key="1">
    <source>
        <dbReference type="ARBA" id="ARBA00000677"/>
    </source>
</evidence>
<protein>
    <recommendedName>
        <fullName evidence="4 8">Signal peptidase I</fullName>
        <ecNumber evidence="4 8">3.4.21.89</ecNumber>
    </recommendedName>
</protein>
<evidence type="ECO:0000256" key="7">
    <source>
        <dbReference type="PIRSR" id="PIRSR600223-1"/>
    </source>
</evidence>
<dbReference type="Pfam" id="PF10502">
    <property type="entry name" value="Peptidase_S26"/>
    <property type="match status" value="1"/>
</dbReference>
<gene>
    <name evidence="12" type="ORF">MC7420_6923</name>
</gene>
<dbReference type="eggNOG" id="COG0681">
    <property type="taxonomic scope" value="Bacteria"/>
</dbReference>
<dbReference type="HOGENOM" id="CLU_028723_5_1_3"/>
<evidence type="ECO:0000259" key="11">
    <source>
        <dbReference type="Pfam" id="PF10502"/>
    </source>
</evidence>
<comment type="similarity">
    <text evidence="3 9">Belongs to the peptidase S26 family.</text>
</comment>
<evidence type="ECO:0000256" key="3">
    <source>
        <dbReference type="ARBA" id="ARBA00009370"/>
    </source>
</evidence>
<evidence type="ECO:0000256" key="9">
    <source>
        <dbReference type="RuleBase" id="RU362042"/>
    </source>
</evidence>
<evidence type="ECO:0000256" key="4">
    <source>
        <dbReference type="ARBA" id="ARBA00013208"/>
    </source>
</evidence>
<feature type="transmembrane region" description="Helical" evidence="8">
    <location>
        <begin position="49"/>
        <end position="67"/>
    </location>
</feature>
<evidence type="ECO:0000256" key="10">
    <source>
        <dbReference type="SAM" id="MobiDB-lite"/>
    </source>
</evidence>
<dbReference type="NCBIfam" id="TIGR02227">
    <property type="entry name" value="sigpep_I_bact"/>
    <property type="match status" value="1"/>
</dbReference>
<dbReference type="Gene3D" id="2.10.109.10">
    <property type="entry name" value="Umud Fragment, subunit A"/>
    <property type="match status" value="1"/>
</dbReference>
<keyword evidence="8" id="KW-0812">Transmembrane</keyword>
<comment type="subcellular location">
    <subcellularLocation>
        <location evidence="2">Cell membrane</location>
        <topology evidence="2">Single-pass type II membrane protein</topology>
    </subcellularLocation>
    <subcellularLocation>
        <location evidence="9">Membrane</location>
        <topology evidence="9">Single-pass type II membrane protein</topology>
    </subcellularLocation>
</comment>
<feature type="region of interest" description="Disordered" evidence="10">
    <location>
        <begin position="1"/>
        <end position="36"/>
    </location>
</feature>
<organism evidence="12 13">
    <name type="scientific">Coleofasciculus chthonoplastes PCC 7420</name>
    <dbReference type="NCBI Taxonomy" id="118168"/>
    <lineage>
        <taxon>Bacteria</taxon>
        <taxon>Bacillati</taxon>
        <taxon>Cyanobacteriota</taxon>
        <taxon>Cyanophyceae</taxon>
        <taxon>Coleofasciculales</taxon>
        <taxon>Coleofasciculaceae</taxon>
        <taxon>Coleofasciculus</taxon>
    </lineage>
</organism>
<dbReference type="InterPro" id="IPR036286">
    <property type="entry name" value="LexA/Signal_pep-like_sf"/>
</dbReference>
<feature type="domain" description="Peptidase S26" evidence="11">
    <location>
        <begin position="48"/>
        <end position="207"/>
    </location>
</feature>
<dbReference type="OrthoDB" id="9802919at2"/>
<keyword evidence="8" id="KW-1133">Transmembrane helix</keyword>
<name>B4W1T4_9CYAN</name>
<dbReference type="GO" id="GO:0005886">
    <property type="term" value="C:plasma membrane"/>
    <property type="evidence" value="ECO:0007669"/>
    <property type="project" value="UniProtKB-SubCell"/>
</dbReference>
<keyword evidence="13" id="KW-1185">Reference proteome</keyword>
<dbReference type="AlphaFoldDB" id="B4W1T4"/>
<evidence type="ECO:0000313" key="13">
    <source>
        <dbReference type="Proteomes" id="UP000003835"/>
    </source>
</evidence>
<evidence type="ECO:0000256" key="8">
    <source>
        <dbReference type="RuleBase" id="RU003993"/>
    </source>
</evidence>
<dbReference type="PROSITE" id="PS00760">
    <property type="entry name" value="SPASE_I_2"/>
    <property type="match status" value="1"/>
</dbReference>
<accession>B4W1T4</accession>
<feature type="compositionally biased region" description="Polar residues" evidence="10">
    <location>
        <begin position="23"/>
        <end position="36"/>
    </location>
</feature>
<dbReference type="InterPro" id="IPR019758">
    <property type="entry name" value="Pept_S26A_signal_pept_1_CS"/>
</dbReference>
<proteinExistence type="inferred from homology"/>
<dbReference type="InterPro" id="IPR000223">
    <property type="entry name" value="Pept_S26A_signal_pept_1"/>
</dbReference>
<feature type="active site" evidence="7">
    <location>
        <position position="127"/>
    </location>
</feature>
<sequence length="215" mass="24004">MTLNKTVKNQSAKGGTSIPVDKPNQSTVAEQSNPSISPRSKFWQQVRENLQIIAIALALALLIRVFIAEPRYIPSNSMIPTLSIGDRVVVEKISYHFKPPVSGDIIVFDPPPQLQMQGFTKNQAFIKRIIATPGQIVQIQDGKVYINGEPLDEVYIAEPPNYQMAPVRVPEGQLFVMGDNRNNSNDSHVWGFLPQPNIIGHACFRFWPPSRFGLV</sequence>
<keyword evidence="8" id="KW-0472">Membrane</keyword>
<keyword evidence="5 8" id="KW-0645">Protease</keyword>
<dbReference type="Proteomes" id="UP000003835">
    <property type="component" value="Unassembled WGS sequence"/>
</dbReference>
<dbReference type="RefSeq" id="WP_006105289.1">
    <property type="nucleotide sequence ID" value="NZ_DS989869.1"/>
</dbReference>
<feature type="compositionally biased region" description="Polar residues" evidence="10">
    <location>
        <begin position="1"/>
        <end position="14"/>
    </location>
</feature>
<dbReference type="PRINTS" id="PR00727">
    <property type="entry name" value="LEADERPTASE"/>
</dbReference>
<evidence type="ECO:0000256" key="5">
    <source>
        <dbReference type="ARBA" id="ARBA00022670"/>
    </source>
</evidence>
<dbReference type="GO" id="GO:0009003">
    <property type="term" value="F:signal peptidase activity"/>
    <property type="evidence" value="ECO:0007669"/>
    <property type="project" value="UniProtKB-EC"/>
</dbReference>
<dbReference type="EC" id="3.4.21.89" evidence="4 8"/>
<dbReference type="InterPro" id="IPR019533">
    <property type="entry name" value="Peptidase_S26"/>
</dbReference>
<feature type="active site" evidence="7">
    <location>
        <position position="77"/>
    </location>
</feature>
<dbReference type="InterPro" id="IPR019757">
    <property type="entry name" value="Pept_S26A_signal_pept_1_Lys-AS"/>
</dbReference>
<evidence type="ECO:0000256" key="2">
    <source>
        <dbReference type="ARBA" id="ARBA00004401"/>
    </source>
</evidence>
<evidence type="ECO:0000313" key="12">
    <source>
        <dbReference type="EMBL" id="EDX71837.1"/>
    </source>
</evidence>
<dbReference type="PANTHER" id="PTHR43390:SF1">
    <property type="entry name" value="CHLOROPLAST PROCESSING PEPTIDASE"/>
    <property type="match status" value="1"/>
</dbReference>
<dbReference type="PROSITE" id="PS00761">
    <property type="entry name" value="SPASE_I_3"/>
    <property type="match status" value="1"/>
</dbReference>
<dbReference type="EMBL" id="DS989869">
    <property type="protein sequence ID" value="EDX71837.1"/>
    <property type="molecule type" value="Genomic_DNA"/>
</dbReference>